<evidence type="ECO:0000256" key="1">
    <source>
        <dbReference type="SAM" id="MobiDB-lite"/>
    </source>
</evidence>
<dbReference type="Proteomes" id="UP001329825">
    <property type="component" value="Chromosome 5"/>
</dbReference>
<organism evidence="2 3">
    <name type="scientific">Kwoniella shivajii</name>
    <dbReference type="NCBI Taxonomy" id="564305"/>
    <lineage>
        <taxon>Eukaryota</taxon>
        <taxon>Fungi</taxon>
        <taxon>Dikarya</taxon>
        <taxon>Basidiomycota</taxon>
        <taxon>Agaricomycotina</taxon>
        <taxon>Tremellomycetes</taxon>
        <taxon>Tremellales</taxon>
        <taxon>Cryptococcaceae</taxon>
        <taxon>Kwoniella</taxon>
    </lineage>
</organism>
<evidence type="ECO:0000313" key="2">
    <source>
        <dbReference type="EMBL" id="WRT66893.1"/>
    </source>
</evidence>
<feature type="region of interest" description="Disordered" evidence="1">
    <location>
        <begin position="1"/>
        <end position="22"/>
    </location>
</feature>
<proteinExistence type="predicted"/>
<protein>
    <submittedName>
        <fullName evidence="2">Uncharacterized protein</fullName>
    </submittedName>
</protein>
<sequence>MSETANTNPSSRISASSGPFSQAKHETKEDWYTFNNKVYTIKDGNVIAKDPKQADSVDVGAQMAVHTAAASNNQSGGLSIKIVDDYLCWAPNKRSLFTYKNQTYWAVTDPDGVHVRDSNGVVEGIDQDAQNAVHRAYASFSEGGDIIVDGDTFSVVPY</sequence>
<reference evidence="2 3" key="1">
    <citation type="submission" date="2024-01" db="EMBL/GenBank/DDBJ databases">
        <title>Comparative genomics of Cryptococcus and Kwoniella reveals pathogenesis evolution and contrasting modes of karyotype evolution via chromosome fusion or intercentromeric recombination.</title>
        <authorList>
            <person name="Coelho M.A."/>
            <person name="David-Palma M."/>
            <person name="Shea T."/>
            <person name="Bowers K."/>
            <person name="McGinley-Smith S."/>
            <person name="Mohammad A.W."/>
            <person name="Gnirke A."/>
            <person name="Yurkov A.M."/>
            <person name="Nowrousian M."/>
            <person name="Sun S."/>
            <person name="Cuomo C.A."/>
            <person name="Heitman J."/>
        </authorList>
    </citation>
    <scope>NUCLEOTIDE SEQUENCE [LARGE SCALE GENOMIC DNA]</scope>
    <source>
        <strain evidence="2">CBS 11374</strain>
    </source>
</reference>
<gene>
    <name evidence="2" type="ORF">IL334_003857</name>
</gene>
<dbReference type="EMBL" id="CP141885">
    <property type="protein sequence ID" value="WRT66893.1"/>
    <property type="molecule type" value="Genomic_DNA"/>
</dbReference>
<keyword evidence="3" id="KW-1185">Reference proteome</keyword>
<feature type="compositionally biased region" description="Polar residues" evidence="1">
    <location>
        <begin position="1"/>
        <end position="20"/>
    </location>
</feature>
<name>A0ABZ1CYR0_9TREE</name>
<dbReference type="RefSeq" id="XP_062791633.1">
    <property type="nucleotide sequence ID" value="XM_062935582.1"/>
</dbReference>
<dbReference type="GeneID" id="87955988"/>
<accession>A0ABZ1CYR0</accession>
<evidence type="ECO:0000313" key="3">
    <source>
        <dbReference type="Proteomes" id="UP001329825"/>
    </source>
</evidence>